<protein>
    <submittedName>
        <fullName evidence="8">ARAD1D16566p</fullName>
    </submittedName>
</protein>
<reference evidence="8" key="1">
    <citation type="submission" date="2014-02" db="EMBL/GenBank/DDBJ databases">
        <authorList>
            <person name="Genoscope - CEA"/>
        </authorList>
    </citation>
    <scope>NUCLEOTIDE SEQUENCE</scope>
    <source>
        <strain evidence="8">LS3</strain>
    </source>
</reference>
<dbReference type="SMART" id="SM00066">
    <property type="entry name" value="GAL4"/>
    <property type="match status" value="1"/>
</dbReference>
<dbReference type="InterPro" id="IPR051089">
    <property type="entry name" value="prtT"/>
</dbReference>
<feature type="compositionally biased region" description="Polar residues" evidence="6">
    <location>
        <begin position="604"/>
        <end position="624"/>
    </location>
</feature>
<gene>
    <name evidence="8" type="ORF">GNLVRS02_ARAD1D16566g</name>
</gene>
<dbReference type="PANTHER" id="PTHR31845">
    <property type="entry name" value="FINGER DOMAIN PROTEIN, PUTATIVE-RELATED"/>
    <property type="match status" value="1"/>
</dbReference>
<sequence length="670" mass="74274">MDFAQNWRKRRACARCRRYKVRCEYDNPLQQSCRRCMKAGTKCEALGTQVNEEVSNISRSANPYSSTLADPVLSAASASPVVSVAQSSSLPAQHRIAYLEQALAESKAELARVKASRQDALLNQGIGLQPQGGSGVQSPEDHSSHPSVVSSHHSGSEAASGEELFPIHTLRHPCPITCVVEMGLLTEEQARAHYQEFANNTLGFMMYGVDKNLLPDYDSARRDTPLMALTAIVSYAYCTPTPSIPVLRVREYIEQRLLDQVFRRNEPTPELVQVVHLLTHYTAPQRNSQILAMFANTVSLLCNLGCEEDCRQAFKSDSPGSTAVTRVRTYMVGNASIMAMSFNTDDRRLMDSIPSVGRCCDTLLSRGTDGDRVLVHYVRMITVAREAIESLSGYASRFQPHEAIRALHDRYRLRIGEIQASATSYLSDDTDYAATLSYGSSGLQIHLSLSECALNQIIFFCSDEPPTEMVLDFSQQILGYCKQLVDLFNKVCFSGRMFPQFIYFRPLRALTAMLRLRAILWSRGLELPKLDVEGALAEIKSAWNAASLSSHAAQQIRSILGRHEQWMAATANTTLLVSPESTSNLLSKILRDAYKARGTIYDSPPQNQDTTPSATSGTSQSQDQGFAHNSNHNVSHSSQREPQNGQSAPMDFDVSSQDIEQIMRELFTGL</sequence>
<feature type="compositionally biased region" description="Low complexity" evidence="6">
    <location>
        <begin position="628"/>
        <end position="637"/>
    </location>
</feature>
<comment type="subcellular location">
    <subcellularLocation>
        <location evidence="1">Nucleus</location>
    </subcellularLocation>
</comment>
<keyword evidence="2" id="KW-0805">Transcription regulation</keyword>
<name>A0A060TEQ4_BLAAD</name>
<dbReference type="AlphaFoldDB" id="A0A060TEQ4"/>
<dbReference type="PhylomeDB" id="A0A060TEQ4"/>
<organism evidence="8">
    <name type="scientific">Blastobotrys adeninivorans</name>
    <name type="common">Yeast</name>
    <name type="synonym">Arxula adeninivorans</name>
    <dbReference type="NCBI Taxonomy" id="409370"/>
    <lineage>
        <taxon>Eukaryota</taxon>
        <taxon>Fungi</taxon>
        <taxon>Dikarya</taxon>
        <taxon>Ascomycota</taxon>
        <taxon>Saccharomycotina</taxon>
        <taxon>Dipodascomycetes</taxon>
        <taxon>Dipodascales</taxon>
        <taxon>Trichomonascaceae</taxon>
        <taxon>Blastobotrys</taxon>
    </lineage>
</organism>
<dbReference type="Gene3D" id="4.10.240.10">
    <property type="entry name" value="Zn(2)-C6 fungal-type DNA-binding domain"/>
    <property type="match status" value="1"/>
</dbReference>
<dbReference type="GO" id="GO:0000976">
    <property type="term" value="F:transcription cis-regulatory region binding"/>
    <property type="evidence" value="ECO:0007669"/>
    <property type="project" value="TreeGrafter"/>
</dbReference>
<dbReference type="GO" id="GO:0005634">
    <property type="term" value="C:nucleus"/>
    <property type="evidence" value="ECO:0007669"/>
    <property type="project" value="UniProtKB-SubCell"/>
</dbReference>
<feature type="domain" description="Zn(2)-C6 fungal-type" evidence="7">
    <location>
        <begin position="12"/>
        <end position="43"/>
    </location>
</feature>
<dbReference type="InterPro" id="IPR036864">
    <property type="entry name" value="Zn2-C6_fun-type_DNA-bd_sf"/>
</dbReference>
<accession>A0A060TEQ4</accession>
<evidence type="ECO:0000256" key="3">
    <source>
        <dbReference type="ARBA" id="ARBA00023125"/>
    </source>
</evidence>
<dbReference type="SUPFAM" id="SSF57701">
    <property type="entry name" value="Zn2/Cys6 DNA-binding domain"/>
    <property type="match status" value="1"/>
</dbReference>
<reference evidence="8" key="2">
    <citation type="submission" date="2014-06" db="EMBL/GenBank/DDBJ databases">
        <title>The complete genome of Blastobotrys (Arxula) adeninivorans LS3 - a yeast of biotechnological interest.</title>
        <authorList>
            <person name="Kunze G."/>
            <person name="Gaillardin C."/>
            <person name="Czernicka M."/>
            <person name="Durrens P."/>
            <person name="Martin T."/>
            <person name="Boer E."/>
            <person name="Gabaldon T."/>
            <person name="Cruz J."/>
            <person name="Talla E."/>
            <person name="Marck C."/>
            <person name="Goffeau A."/>
            <person name="Barbe V."/>
            <person name="Baret P."/>
            <person name="Baronian K."/>
            <person name="Beier S."/>
            <person name="Bleykasten C."/>
            <person name="Bode R."/>
            <person name="Casaregola S."/>
            <person name="Despons L."/>
            <person name="Fairhead C."/>
            <person name="Giersberg M."/>
            <person name="Gierski P."/>
            <person name="Hahnel U."/>
            <person name="Hartmann A."/>
            <person name="Jankowska D."/>
            <person name="Jubin C."/>
            <person name="Jung P."/>
            <person name="Lafontaine I."/>
            <person name="Leh-Louis V."/>
            <person name="Lemaire M."/>
            <person name="Marcet-Houben M."/>
            <person name="Mascher M."/>
            <person name="Morel G."/>
            <person name="Richard G.-F."/>
            <person name="Riechen J."/>
            <person name="Sacerdot C."/>
            <person name="Sarkar A."/>
            <person name="Savel G."/>
            <person name="Schacherer J."/>
            <person name="Sherman D."/>
            <person name="Straub M.-L."/>
            <person name="Stein N."/>
            <person name="Thierry A."/>
            <person name="Trautwein-Schult A."/>
            <person name="Westhof E."/>
            <person name="Worch S."/>
            <person name="Dujon B."/>
            <person name="Souciet J.-L."/>
            <person name="Wincker P."/>
            <person name="Scholz U."/>
            <person name="Neuveglise N."/>
        </authorList>
    </citation>
    <scope>NUCLEOTIDE SEQUENCE</scope>
    <source>
        <strain evidence="8">LS3</strain>
    </source>
</reference>
<dbReference type="PROSITE" id="PS50048">
    <property type="entry name" value="ZN2_CY6_FUNGAL_2"/>
    <property type="match status" value="1"/>
</dbReference>
<dbReference type="PANTHER" id="PTHR31845:SF10">
    <property type="entry name" value="ZN(II)2CYS6 TRANSCRIPTION FACTOR (EUROFUNG)"/>
    <property type="match status" value="1"/>
</dbReference>
<evidence type="ECO:0000256" key="6">
    <source>
        <dbReference type="SAM" id="MobiDB-lite"/>
    </source>
</evidence>
<dbReference type="Pfam" id="PF00172">
    <property type="entry name" value="Zn_clus"/>
    <property type="match status" value="1"/>
</dbReference>
<keyword evidence="4" id="KW-0804">Transcription</keyword>
<keyword evidence="5" id="KW-0539">Nucleus</keyword>
<dbReference type="GO" id="GO:0000981">
    <property type="term" value="F:DNA-binding transcription factor activity, RNA polymerase II-specific"/>
    <property type="evidence" value="ECO:0007669"/>
    <property type="project" value="InterPro"/>
</dbReference>
<evidence type="ECO:0000256" key="1">
    <source>
        <dbReference type="ARBA" id="ARBA00004123"/>
    </source>
</evidence>
<dbReference type="InterPro" id="IPR001138">
    <property type="entry name" value="Zn2Cys6_DnaBD"/>
</dbReference>
<evidence type="ECO:0000256" key="5">
    <source>
        <dbReference type="ARBA" id="ARBA00023242"/>
    </source>
</evidence>
<feature type="region of interest" description="Disordered" evidence="6">
    <location>
        <begin position="599"/>
        <end position="651"/>
    </location>
</feature>
<evidence type="ECO:0000313" key="8">
    <source>
        <dbReference type="EMBL" id="CDP37661.1"/>
    </source>
</evidence>
<dbReference type="GO" id="GO:0008270">
    <property type="term" value="F:zinc ion binding"/>
    <property type="evidence" value="ECO:0007669"/>
    <property type="project" value="InterPro"/>
</dbReference>
<evidence type="ECO:0000256" key="4">
    <source>
        <dbReference type="ARBA" id="ARBA00023163"/>
    </source>
</evidence>
<evidence type="ECO:0000259" key="7">
    <source>
        <dbReference type="PROSITE" id="PS50048"/>
    </source>
</evidence>
<feature type="region of interest" description="Disordered" evidence="6">
    <location>
        <begin position="125"/>
        <end position="155"/>
    </location>
</feature>
<dbReference type="PROSITE" id="PS00463">
    <property type="entry name" value="ZN2_CY6_FUNGAL_1"/>
    <property type="match status" value="1"/>
</dbReference>
<evidence type="ECO:0000256" key="2">
    <source>
        <dbReference type="ARBA" id="ARBA00023015"/>
    </source>
</evidence>
<feature type="compositionally biased region" description="Low complexity" evidence="6">
    <location>
        <begin position="145"/>
        <end position="155"/>
    </location>
</feature>
<proteinExistence type="predicted"/>
<dbReference type="EMBL" id="HG937694">
    <property type="protein sequence ID" value="CDP37661.1"/>
    <property type="molecule type" value="Genomic_DNA"/>
</dbReference>
<keyword evidence="3" id="KW-0238">DNA-binding</keyword>